<dbReference type="PRINTS" id="PR00634">
    <property type="entry name" value="BETALLERGEN"/>
</dbReference>
<dbReference type="InterPro" id="IPR000916">
    <property type="entry name" value="Bet_v_I/MLP"/>
</dbReference>
<dbReference type="GO" id="GO:0010427">
    <property type="term" value="F:abscisic acid binding"/>
    <property type="evidence" value="ECO:0007669"/>
    <property type="project" value="InterPro"/>
</dbReference>
<dbReference type="Proteomes" id="UP000807159">
    <property type="component" value="Chromosome 10"/>
</dbReference>
<keyword evidence="2" id="KW-0611">Plant defense</keyword>
<dbReference type="AlphaFoldDB" id="A0A8T2XRD4"/>
<evidence type="ECO:0000259" key="4">
    <source>
        <dbReference type="Pfam" id="PF00407"/>
    </source>
</evidence>
<dbReference type="GO" id="GO:0005634">
    <property type="term" value="C:nucleus"/>
    <property type="evidence" value="ECO:0007669"/>
    <property type="project" value="TreeGrafter"/>
</dbReference>
<evidence type="ECO:0000313" key="5">
    <source>
        <dbReference type="EMBL" id="KAH8495003.1"/>
    </source>
</evidence>
<evidence type="ECO:0000313" key="6">
    <source>
        <dbReference type="Proteomes" id="UP000807159"/>
    </source>
</evidence>
<sequence>MGVITYEREVNTTIPPAKMFKALAIDGNDIVAKKVDAIDKENFTYAYSMVEGDALTNKFHMRLNLRPPLKEDGSICRSSTKYYTIEDNEINKEEIKSDKERSVGVFKATETYLLANPDASISLFSTVFMLSQL</sequence>
<comment type="similarity">
    <text evidence="1">Belongs to the BetVI family.</text>
</comment>
<dbReference type="Gene3D" id="3.30.530.20">
    <property type="match status" value="1"/>
</dbReference>
<protein>
    <recommendedName>
        <fullName evidence="4">Bet v I/Major latex protein domain-containing protein</fullName>
    </recommendedName>
</protein>
<evidence type="ECO:0000256" key="1">
    <source>
        <dbReference type="ARBA" id="ARBA00009744"/>
    </source>
</evidence>
<keyword evidence="6" id="KW-1185">Reference proteome</keyword>
<dbReference type="FunFam" id="3.30.530.20:FF:000007">
    <property type="entry name" value="Major pollen allergen Bet v 1-A"/>
    <property type="match status" value="1"/>
</dbReference>
<feature type="domain" description="Bet v I/Major latex protein" evidence="4">
    <location>
        <begin position="24"/>
        <end position="116"/>
    </location>
</feature>
<dbReference type="EMBL" id="JACEGQ020000010">
    <property type="protein sequence ID" value="KAH8495003.1"/>
    <property type="molecule type" value="Genomic_DNA"/>
</dbReference>
<dbReference type="GO" id="GO:0006952">
    <property type="term" value="P:defense response"/>
    <property type="evidence" value="ECO:0007669"/>
    <property type="project" value="UniProtKB-KW"/>
</dbReference>
<organism evidence="5 6">
    <name type="scientific">Populus deltoides</name>
    <name type="common">Eastern poplar</name>
    <name type="synonym">Eastern cottonwood</name>
    <dbReference type="NCBI Taxonomy" id="3696"/>
    <lineage>
        <taxon>Eukaryota</taxon>
        <taxon>Viridiplantae</taxon>
        <taxon>Streptophyta</taxon>
        <taxon>Embryophyta</taxon>
        <taxon>Tracheophyta</taxon>
        <taxon>Spermatophyta</taxon>
        <taxon>Magnoliopsida</taxon>
        <taxon>eudicotyledons</taxon>
        <taxon>Gunneridae</taxon>
        <taxon>Pentapetalae</taxon>
        <taxon>rosids</taxon>
        <taxon>fabids</taxon>
        <taxon>Malpighiales</taxon>
        <taxon>Salicaceae</taxon>
        <taxon>Saliceae</taxon>
        <taxon>Populus</taxon>
    </lineage>
</organism>
<dbReference type="GO" id="GO:0004864">
    <property type="term" value="F:protein phosphatase inhibitor activity"/>
    <property type="evidence" value="ECO:0007669"/>
    <property type="project" value="InterPro"/>
</dbReference>
<dbReference type="GO" id="GO:0009738">
    <property type="term" value="P:abscisic acid-activated signaling pathway"/>
    <property type="evidence" value="ECO:0007669"/>
    <property type="project" value="InterPro"/>
</dbReference>
<keyword evidence="3" id="KW-0568">Pathogenesis-related protein</keyword>
<gene>
    <name evidence="5" type="ORF">H0E87_018254</name>
</gene>
<name>A0A8T2XRD4_POPDE</name>
<evidence type="ECO:0000256" key="2">
    <source>
        <dbReference type="ARBA" id="ARBA00022821"/>
    </source>
</evidence>
<comment type="caution">
    <text evidence="5">The sequence shown here is derived from an EMBL/GenBank/DDBJ whole genome shotgun (WGS) entry which is preliminary data.</text>
</comment>
<dbReference type="GO" id="GO:0038023">
    <property type="term" value="F:signaling receptor activity"/>
    <property type="evidence" value="ECO:0007669"/>
    <property type="project" value="InterPro"/>
</dbReference>
<dbReference type="InterPro" id="IPR023393">
    <property type="entry name" value="START-like_dom_sf"/>
</dbReference>
<accession>A0A8T2XRD4</accession>
<dbReference type="InterPro" id="IPR050279">
    <property type="entry name" value="Plant_def-hormone_signal"/>
</dbReference>
<reference evidence="5" key="1">
    <citation type="journal article" date="2021" name="J. Hered.">
        <title>Genome Assembly of Salicaceae Populus deltoides (Eastern Cottonwood) I-69 Based on Nanopore Sequencing and Hi-C Technologies.</title>
        <authorList>
            <person name="Bai S."/>
            <person name="Wu H."/>
            <person name="Zhang J."/>
            <person name="Pan Z."/>
            <person name="Zhao W."/>
            <person name="Li Z."/>
            <person name="Tong C."/>
        </authorList>
    </citation>
    <scope>NUCLEOTIDE SEQUENCE</scope>
    <source>
        <tissue evidence="5">Leaf</tissue>
    </source>
</reference>
<dbReference type="PANTHER" id="PTHR31213">
    <property type="entry name" value="OS08G0374000 PROTEIN-RELATED"/>
    <property type="match status" value="1"/>
</dbReference>
<dbReference type="InterPro" id="IPR024949">
    <property type="entry name" value="Bet_v_I_allergen"/>
</dbReference>
<dbReference type="GO" id="GO:0005737">
    <property type="term" value="C:cytoplasm"/>
    <property type="evidence" value="ECO:0007669"/>
    <property type="project" value="TreeGrafter"/>
</dbReference>
<proteinExistence type="inferred from homology"/>
<evidence type="ECO:0000256" key="3">
    <source>
        <dbReference type="ARBA" id="ARBA00023265"/>
    </source>
</evidence>
<dbReference type="SUPFAM" id="SSF55961">
    <property type="entry name" value="Bet v1-like"/>
    <property type="match status" value="1"/>
</dbReference>
<dbReference type="PANTHER" id="PTHR31213:SF204">
    <property type="entry name" value="BET V I_MAJOR LATEX PROTEIN DOMAIN-CONTAINING PROTEIN"/>
    <property type="match status" value="1"/>
</dbReference>
<dbReference type="Pfam" id="PF00407">
    <property type="entry name" value="Bet_v_1"/>
    <property type="match status" value="1"/>
</dbReference>